<feature type="compositionally biased region" description="Basic and acidic residues" evidence="7">
    <location>
        <begin position="550"/>
        <end position="559"/>
    </location>
</feature>
<dbReference type="InterPro" id="IPR017907">
    <property type="entry name" value="Znf_RING_CS"/>
</dbReference>
<feature type="region of interest" description="Disordered" evidence="7">
    <location>
        <begin position="550"/>
        <end position="758"/>
    </location>
</feature>
<evidence type="ECO:0000256" key="7">
    <source>
        <dbReference type="SAM" id="MobiDB-lite"/>
    </source>
</evidence>
<dbReference type="PROSITE" id="PS50089">
    <property type="entry name" value="ZF_RING_2"/>
    <property type="match status" value="1"/>
</dbReference>
<evidence type="ECO:0000256" key="1">
    <source>
        <dbReference type="ARBA" id="ARBA00004123"/>
    </source>
</evidence>
<keyword evidence="2" id="KW-0479">Metal-binding</keyword>
<proteinExistence type="predicted"/>
<gene>
    <name evidence="11" type="ORF">JCGZ_07609</name>
</gene>
<protein>
    <submittedName>
        <fullName evidence="11">Uncharacterized protein</fullName>
    </submittedName>
</protein>
<organism evidence="11 12">
    <name type="scientific">Jatropha curcas</name>
    <name type="common">Barbados nut</name>
    <dbReference type="NCBI Taxonomy" id="180498"/>
    <lineage>
        <taxon>Eukaryota</taxon>
        <taxon>Viridiplantae</taxon>
        <taxon>Streptophyta</taxon>
        <taxon>Embryophyta</taxon>
        <taxon>Tracheophyta</taxon>
        <taxon>Spermatophyta</taxon>
        <taxon>Magnoliopsida</taxon>
        <taxon>eudicotyledons</taxon>
        <taxon>Gunneridae</taxon>
        <taxon>Pentapetalae</taxon>
        <taxon>rosids</taxon>
        <taxon>fabids</taxon>
        <taxon>Malpighiales</taxon>
        <taxon>Euphorbiaceae</taxon>
        <taxon>Crotonoideae</taxon>
        <taxon>Jatropheae</taxon>
        <taxon>Jatropha</taxon>
    </lineage>
</organism>
<dbReference type="EMBL" id="KK914539">
    <property type="protein sequence ID" value="KDP34038.1"/>
    <property type="molecule type" value="Genomic_DNA"/>
</dbReference>
<dbReference type="InterPro" id="IPR033489">
    <property type="entry name" value="RBBP6"/>
</dbReference>
<dbReference type="Gene3D" id="3.30.40.10">
    <property type="entry name" value="Zinc/RING finger domain, C3HC4 (zinc finger)"/>
    <property type="match status" value="1"/>
</dbReference>
<evidence type="ECO:0000259" key="9">
    <source>
        <dbReference type="PROSITE" id="PS50158"/>
    </source>
</evidence>
<dbReference type="PROSITE" id="PS00518">
    <property type="entry name" value="ZF_RING_1"/>
    <property type="match status" value="1"/>
</dbReference>
<dbReference type="Pfam" id="PF08783">
    <property type="entry name" value="DWNN"/>
    <property type="match status" value="1"/>
</dbReference>
<feature type="domain" description="DWNN" evidence="10">
    <location>
        <begin position="3"/>
        <end position="77"/>
    </location>
</feature>
<dbReference type="InterPro" id="IPR014891">
    <property type="entry name" value="DWNN_domain"/>
</dbReference>
<dbReference type="GO" id="GO:0003676">
    <property type="term" value="F:nucleic acid binding"/>
    <property type="evidence" value="ECO:0007669"/>
    <property type="project" value="InterPro"/>
</dbReference>
<dbReference type="OrthoDB" id="106784at2759"/>
<dbReference type="InterPro" id="IPR001878">
    <property type="entry name" value="Znf_CCHC"/>
</dbReference>
<evidence type="ECO:0000259" key="10">
    <source>
        <dbReference type="PROSITE" id="PS51282"/>
    </source>
</evidence>
<comment type="subcellular location">
    <subcellularLocation>
        <location evidence="1">Nucleus</location>
    </subcellularLocation>
</comment>
<keyword evidence="5" id="KW-0539">Nucleus</keyword>
<dbReference type="PROSITE" id="PS50158">
    <property type="entry name" value="ZF_CCHC"/>
    <property type="match status" value="1"/>
</dbReference>
<keyword evidence="4" id="KW-0862">Zinc</keyword>
<dbReference type="Gene3D" id="3.10.20.90">
    <property type="entry name" value="Phosphatidylinositol 3-kinase Catalytic Subunit, Chain A, domain 1"/>
    <property type="match status" value="1"/>
</dbReference>
<dbReference type="GO" id="GO:0008270">
    <property type="term" value="F:zinc ion binding"/>
    <property type="evidence" value="ECO:0007669"/>
    <property type="project" value="UniProtKB-KW"/>
</dbReference>
<dbReference type="GO" id="GO:0006511">
    <property type="term" value="P:ubiquitin-dependent protein catabolic process"/>
    <property type="evidence" value="ECO:0007669"/>
    <property type="project" value="TreeGrafter"/>
</dbReference>
<sequence length="758" mass="85288">MAIRFRFRSSLNFDSVDIEGRPSISVGDLKAKIVHDKHLHINQDFDLVFSDAITGQEYYDENFELPSGSSVIIKRVPAGSVRSDMARIESFENLRIKEANVVKTSVPVNVEIDNFDDFGVELCPIPETTASGSDLDVDKKLYFTKDDTDNGVPRCFETPTVECQKLEASELSEANPGRPLNIGDNEDSSQIKSKPIVDVFTKPEKVVTANPQSIDNVDLPAELKCSLCDTFFKEAVMIPCCQHSFCEKCIGLVLIEKGRCPKCLSTKYGAENLLPNVSLRQAIKHFLESQLPIKSSDNAFGYAPDGESGIQVKETSCAASIHQNEGESTHSPCTTGRGSNRIIAKPVVGKSFFSRKLKQIDAEKPGSRQLVDLARGPEDFVADFQGENQPMHEAVSSIKKERASWVNSTGPERSFLETGRYRKGDRTCYLCGSPDHFIRNCPAASTTRPMLQTGNPVFPGAMPGYLSPYWNGTPFSQTRPFINPYGNPFSATMVQPSTFPAPTFMAPMFGSMAPYSGFTRMTGVASPVGPSAEWRLGHSDCEELQGYEKRQKLSNKDLGRGQFSDDDDEDNRFNKRHSCNEAKRSHGTKSRHDRDESIGHSKDRFAERPRWKCQHSNHFEDELERSSSEVEDMPSISSRHSEELQKRHHWHSKKHDGCDSSHSRRRSNKSSDVKRKRVESDAKRDEKKHHSHSESGLEPSLSGDRKTQLKERDSSHGSRHSRHNSRSNEPSHERWQMISGSDEDSEEDYHYYKQNRLY</sequence>
<keyword evidence="12" id="KW-1185">Reference proteome</keyword>
<evidence type="ECO:0000256" key="3">
    <source>
        <dbReference type="ARBA" id="ARBA00022771"/>
    </source>
</evidence>
<feature type="domain" description="RING-type" evidence="8">
    <location>
        <begin position="225"/>
        <end position="263"/>
    </location>
</feature>
<dbReference type="SUPFAM" id="SSF57850">
    <property type="entry name" value="RING/U-box"/>
    <property type="match status" value="1"/>
</dbReference>
<dbReference type="PANTHER" id="PTHR15439:SF11">
    <property type="entry name" value="E3 UBIQUITIN LIGASE PQT3-LIKE ISOFORM X1"/>
    <property type="match status" value="1"/>
</dbReference>
<dbReference type="SMART" id="SM01180">
    <property type="entry name" value="DWNN"/>
    <property type="match status" value="1"/>
</dbReference>
<dbReference type="Pfam" id="PF13923">
    <property type="entry name" value="zf-C3HC4_2"/>
    <property type="match status" value="1"/>
</dbReference>
<feature type="domain" description="CCHC-type" evidence="9">
    <location>
        <begin position="428"/>
        <end position="442"/>
    </location>
</feature>
<dbReference type="InterPro" id="IPR013083">
    <property type="entry name" value="Znf_RING/FYVE/PHD"/>
</dbReference>
<dbReference type="Proteomes" id="UP000027138">
    <property type="component" value="Unassembled WGS sequence"/>
</dbReference>
<dbReference type="GO" id="GO:0061630">
    <property type="term" value="F:ubiquitin protein ligase activity"/>
    <property type="evidence" value="ECO:0007669"/>
    <property type="project" value="InterPro"/>
</dbReference>
<feature type="compositionally biased region" description="Basic and acidic residues" evidence="7">
    <location>
        <begin position="578"/>
        <end position="610"/>
    </location>
</feature>
<evidence type="ECO:0000259" key="8">
    <source>
        <dbReference type="PROSITE" id="PS50089"/>
    </source>
</evidence>
<dbReference type="SMART" id="SM00184">
    <property type="entry name" value="RING"/>
    <property type="match status" value="1"/>
</dbReference>
<feature type="compositionally biased region" description="Basic and acidic residues" evidence="7">
    <location>
        <begin position="669"/>
        <end position="685"/>
    </location>
</feature>
<dbReference type="Pfam" id="PF00098">
    <property type="entry name" value="zf-CCHC"/>
    <property type="match status" value="1"/>
</dbReference>
<dbReference type="PANTHER" id="PTHR15439">
    <property type="entry name" value="RETINOBLASTOMA-BINDING PROTEIN 6"/>
    <property type="match status" value="1"/>
</dbReference>
<dbReference type="PROSITE" id="PS51282">
    <property type="entry name" value="DWNN"/>
    <property type="match status" value="1"/>
</dbReference>
<dbReference type="KEGG" id="jcu:105638091"/>
<dbReference type="InterPro" id="IPR036875">
    <property type="entry name" value="Znf_CCHC_sf"/>
</dbReference>
<dbReference type="Gene3D" id="4.10.60.10">
    <property type="entry name" value="Zinc finger, CCHC-type"/>
    <property type="match status" value="1"/>
</dbReference>
<dbReference type="InterPro" id="IPR001841">
    <property type="entry name" value="Znf_RING"/>
</dbReference>
<dbReference type="GO" id="GO:0016567">
    <property type="term" value="P:protein ubiquitination"/>
    <property type="evidence" value="ECO:0007669"/>
    <property type="project" value="InterPro"/>
</dbReference>
<feature type="compositionally biased region" description="Basic and acidic residues" evidence="7">
    <location>
        <begin position="617"/>
        <end position="628"/>
    </location>
</feature>
<dbReference type="GO" id="GO:0005634">
    <property type="term" value="C:nucleus"/>
    <property type="evidence" value="ECO:0007669"/>
    <property type="project" value="UniProtKB-SubCell"/>
</dbReference>
<dbReference type="SUPFAM" id="SSF57756">
    <property type="entry name" value="Retrovirus zinc finger-like domains"/>
    <property type="match status" value="1"/>
</dbReference>
<evidence type="ECO:0000256" key="6">
    <source>
        <dbReference type="PROSITE-ProRule" id="PRU00047"/>
    </source>
</evidence>
<evidence type="ECO:0000256" key="2">
    <source>
        <dbReference type="ARBA" id="ARBA00022723"/>
    </source>
</evidence>
<evidence type="ECO:0000313" key="11">
    <source>
        <dbReference type="EMBL" id="KDP34038.1"/>
    </source>
</evidence>
<dbReference type="SMART" id="SM00343">
    <property type="entry name" value="ZnF_C2HC"/>
    <property type="match status" value="1"/>
</dbReference>
<evidence type="ECO:0000256" key="4">
    <source>
        <dbReference type="ARBA" id="ARBA00022833"/>
    </source>
</evidence>
<keyword evidence="3 6" id="KW-0863">Zinc-finger</keyword>
<reference evidence="11 12" key="1">
    <citation type="journal article" date="2014" name="PLoS ONE">
        <title>Global Analysis of Gene Expression Profiles in Physic Nut (Jatropha curcas L.) Seedlings Exposed to Salt Stress.</title>
        <authorList>
            <person name="Zhang L."/>
            <person name="Zhang C."/>
            <person name="Wu P."/>
            <person name="Chen Y."/>
            <person name="Li M."/>
            <person name="Jiang H."/>
            <person name="Wu G."/>
        </authorList>
    </citation>
    <scope>NUCLEOTIDE SEQUENCE [LARGE SCALE GENOMIC DNA]</scope>
    <source>
        <strain evidence="12">cv. GZQX0401</strain>
        <tissue evidence="11">Young leaves</tissue>
    </source>
</reference>
<dbReference type="STRING" id="180498.A0A067KG93"/>
<evidence type="ECO:0000256" key="5">
    <source>
        <dbReference type="ARBA" id="ARBA00023242"/>
    </source>
</evidence>
<dbReference type="AlphaFoldDB" id="A0A067KG93"/>
<dbReference type="CDD" id="cd16620">
    <property type="entry name" value="vRING-HC-C4C4_RBBP6"/>
    <property type="match status" value="1"/>
</dbReference>
<accession>A0A067KG93</accession>
<evidence type="ECO:0000313" key="12">
    <source>
        <dbReference type="Proteomes" id="UP000027138"/>
    </source>
</evidence>
<name>A0A067KG93_JATCU</name>
<feature type="compositionally biased region" description="Basic and acidic residues" evidence="7">
    <location>
        <begin position="703"/>
        <end position="716"/>
    </location>
</feature>
<dbReference type="GO" id="GO:0006397">
    <property type="term" value="P:mRNA processing"/>
    <property type="evidence" value="ECO:0007669"/>
    <property type="project" value="InterPro"/>
</dbReference>